<evidence type="ECO:0000313" key="2">
    <source>
        <dbReference type="EMBL" id="KAH1180006.1"/>
    </source>
</evidence>
<feature type="region of interest" description="Disordered" evidence="1">
    <location>
        <begin position="35"/>
        <end position="63"/>
    </location>
</feature>
<comment type="caution">
    <text evidence="2">The sequence shown here is derived from an EMBL/GenBank/DDBJ whole genome shotgun (WGS) entry which is preliminary data.</text>
</comment>
<organism evidence="2 3">
    <name type="scientific">Mauremys mutica</name>
    <name type="common">yellowpond turtle</name>
    <dbReference type="NCBI Taxonomy" id="74926"/>
    <lineage>
        <taxon>Eukaryota</taxon>
        <taxon>Metazoa</taxon>
        <taxon>Chordata</taxon>
        <taxon>Craniata</taxon>
        <taxon>Vertebrata</taxon>
        <taxon>Euteleostomi</taxon>
        <taxon>Archelosauria</taxon>
        <taxon>Testudinata</taxon>
        <taxon>Testudines</taxon>
        <taxon>Cryptodira</taxon>
        <taxon>Durocryptodira</taxon>
        <taxon>Testudinoidea</taxon>
        <taxon>Geoemydidae</taxon>
        <taxon>Geoemydinae</taxon>
        <taxon>Mauremys</taxon>
    </lineage>
</organism>
<reference evidence="2" key="1">
    <citation type="submission" date="2021-09" db="EMBL/GenBank/DDBJ databases">
        <title>The genome of Mauremys mutica provides insights into the evolution of semi-aquatic lifestyle.</title>
        <authorList>
            <person name="Gong S."/>
            <person name="Gao Y."/>
        </authorList>
    </citation>
    <scope>NUCLEOTIDE SEQUENCE</scope>
    <source>
        <strain evidence="2">MM-2020</strain>
        <tissue evidence="2">Muscle</tissue>
    </source>
</reference>
<keyword evidence="3" id="KW-1185">Reference proteome</keyword>
<sequence length="63" mass="6830">AYLFLKTNPRAKGLNVQSAAPSPQPLDGTRELFRKKGGKDALKSPGTLRTAQMLRGRGGHLKK</sequence>
<dbReference type="EMBL" id="JAHDVG010000471">
    <property type="protein sequence ID" value="KAH1180006.1"/>
    <property type="molecule type" value="Genomic_DNA"/>
</dbReference>
<feature type="non-terminal residue" evidence="2">
    <location>
        <position position="63"/>
    </location>
</feature>
<name>A0A9D3XI39_9SAUR</name>
<dbReference type="AlphaFoldDB" id="A0A9D3XI39"/>
<gene>
    <name evidence="2" type="ORF">KIL84_006056</name>
</gene>
<dbReference type="Proteomes" id="UP000827986">
    <property type="component" value="Unassembled WGS sequence"/>
</dbReference>
<accession>A0A9D3XI39</accession>
<evidence type="ECO:0000313" key="3">
    <source>
        <dbReference type="Proteomes" id="UP000827986"/>
    </source>
</evidence>
<protein>
    <submittedName>
        <fullName evidence="2">Uncharacterized protein</fullName>
    </submittedName>
</protein>
<evidence type="ECO:0000256" key="1">
    <source>
        <dbReference type="SAM" id="MobiDB-lite"/>
    </source>
</evidence>
<proteinExistence type="predicted"/>